<dbReference type="NCBIfam" id="TIGR02529">
    <property type="entry name" value="EutJ"/>
    <property type="match status" value="1"/>
</dbReference>
<evidence type="ECO:0000256" key="2">
    <source>
        <dbReference type="ARBA" id="ARBA00014415"/>
    </source>
</evidence>
<reference evidence="8" key="1">
    <citation type="submission" date="2009-04" db="EMBL/GenBank/DDBJ databases">
        <authorList>
            <person name="Weinstock G."/>
            <person name="Sodergren E."/>
            <person name="Clifton S."/>
            <person name="Fulton L."/>
            <person name="Fulton B."/>
            <person name="Courtney L."/>
            <person name="Fronick C."/>
            <person name="Harrison M."/>
            <person name="Strong C."/>
            <person name="Farmer C."/>
            <person name="Delahaunty K."/>
            <person name="Markovic C."/>
            <person name="Hall O."/>
            <person name="Minx P."/>
            <person name="Tomlinson C."/>
            <person name="Mitreva M."/>
            <person name="Nelson J."/>
            <person name="Hou S."/>
            <person name="Wollam A."/>
            <person name="Pepin K.H."/>
            <person name="Johnson M."/>
            <person name="Bhonagiri V."/>
            <person name="Nash W.E."/>
            <person name="Warren W."/>
            <person name="Chinwalla A."/>
            <person name="Mardis E.R."/>
            <person name="Wilson R.K."/>
        </authorList>
    </citation>
    <scope>NUCLEOTIDE SEQUENCE [LARGE SCALE GENOMIC DNA]</scope>
    <source>
        <strain evidence="8">ATCC 17748</strain>
    </source>
</reference>
<dbReference type="Proteomes" id="UP000003529">
    <property type="component" value="Unassembled WGS sequence"/>
</dbReference>
<dbReference type="InterPro" id="IPR043129">
    <property type="entry name" value="ATPase_NBD"/>
</dbReference>
<comment type="similarity">
    <text evidence="1">Belongs to the heat shock protein 70 family.</text>
</comment>
<proteinExistence type="inferred from homology"/>
<dbReference type="PANTHER" id="PTHR32432">
    <property type="entry name" value="CELL DIVISION PROTEIN FTSA-RELATED"/>
    <property type="match status" value="1"/>
</dbReference>
<evidence type="ECO:0000256" key="5">
    <source>
        <dbReference type="ARBA" id="ARBA00030019"/>
    </source>
</evidence>
<dbReference type="InterPro" id="IPR013366">
    <property type="entry name" value="EutJ"/>
</dbReference>
<dbReference type="AlphaFoldDB" id="C4FNT3"/>
<accession>C4FNT3</accession>
<dbReference type="Gene3D" id="3.30.420.40">
    <property type="match status" value="2"/>
</dbReference>
<evidence type="ECO:0000256" key="6">
    <source>
        <dbReference type="ARBA" id="ARBA00030945"/>
    </source>
</evidence>
<dbReference type="NCBIfam" id="NF011660">
    <property type="entry name" value="PRK15080.1"/>
    <property type="match status" value="1"/>
</dbReference>
<dbReference type="InterPro" id="IPR018181">
    <property type="entry name" value="Heat_shock_70_CS"/>
</dbReference>
<dbReference type="CDD" id="cd24047">
    <property type="entry name" value="ASKHA_NBD_EutJ"/>
    <property type="match status" value="1"/>
</dbReference>
<dbReference type="InterPro" id="IPR005883">
    <property type="entry name" value="PilM"/>
</dbReference>
<organism evidence="8 9">
    <name type="scientific">Veillonella dispar ATCC 17748</name>
    <dbReference type="NCBI Taxonomy" id="546273"/>
    <lineage>
        <taxon>Bacteria</taxon>
        <taxon>Bacillati</taxon>
        <taxon>Bacillota</taxon>
        <taxon>Negativicutes</taxon>
        <taxon>Veillonellales</taxon>
        <taxon>Veillonellaceae</taxon>
        <taxon>Veillonella</taxon>
    </lineage>
</organism>
<gene>
    <name evidence="8" type="ORF">VEIDISOL_00324</name>
</gene>
<evidence type="ECO:0000256" key="7">
    <source>
        <dbReference type="ARBA" id="ARBA00033103"/>
    </source>
</evidence>
<keyword evidence="9" id="KW-1185">Reference proteome</keyword>
<dbReference type="HOGENOM" id="CLU_088869_0_0_9"/>
<dbReference type="PROSITE" id="PS00329">
    <property type="entry name" value="HSP70_2"/>
    <property type="match status" value="1"/>
</dbReference>
<dbReference type="EMBL" id="ACIK02000004">
    <property type="protein sequence ID" value="EEP66258.1"/>
    <property type="molecule type" value="Genomic_DNA"/>
</dbReference>
<evidence type="ECO:0000256" key="3">
    <source>
        <dbReference type="ARBA" id="ARBA00017249"/>
    </source>
</evidence>
<evidence type="ECO:0000256" key="1">
    <source>
        <dbReference type="ARBA" id="ARBA00007381"/>
    </source>
</evidence>
<keyword evidence="4" id="KW-0346">Stress response</keyword>
<evidence type="ECO:0000256" key="4">
    <source>
        <dbReference type="ARBA" id="ARBA00023016"/>
    </source>
</evidence>
<name>C4FNT3_9FIRM</name>
<dbReference type="PANTHER" id="PTHR32432:SF3">
    <property type="entry name" value="ETHANOLAMINE UTILIZATION PROTEIN EUTJ"/>
    <property type="match status" value="1"/>
</dbReference>
<dbReference type="Pfam" id="PF11104">
    <property type="entry name" value="PilM_2"/>
    <property type="match status" value="1"/>
</dbReference>
<evidence type="ECO:0000313" key="9">
    <source>
        <dbReference type="Proteomes" id="UP000003529"/>
    </source>
</evidence>
<dbReference type="InterPro" id="IPR050696">
    <property type="entry name" value="FtsA/MreB"/>
</dbReference>
<comment type="caution">
    <text evidence="8">The sequence shown here is derived from an EMBL/GenBank/DDBJ whole genome shotgun (WGS) entry which is preliminary data.</text>
</comment>
<dbReference type="eggNOG" id="COG4820">
    <property type="taxonomic scope" value="Bacteria"/>
</dbReference>
<dbReference type="SUPFAM" id="SSF53067">
    <property type="entry name" value="Actin-like ATPase domain"/>
    <property type="match status" value="1"/>
</dbReference>
<sequence>MYSKVGDMMKGLKKANNTLQEFSDLVESKQVSSHNQKNLRVGIDLGTSSIVLSVVNDKGKPIYGAFEYNESIRDGLVVDYVGAVTITRALKAQAEAALGTELVYAAAAIPPGTIGKNKDVVGHVLESAGFEVTCILDEPTAAANVLGITDGAVIDVGGGTTGISILKDGQVVYTVDEPTGGTHMNLVISGAYGISIPEAEAYKRNEANKRDVYATIRPVVEKMAAISKRALQEGGYEKGTPIVVVGGASNFEEFTKTFSQYIGLPVDKPLYPEFVTPLGIAMGSEH</sequence>
<evidence type="ECO:0000313" key="8">
    <source>
        <dbReference type="EMBL" id="EEP66258.1"/>
    </source>
</evidence>
<protein>
    <recommendedName>
        <fullName evidence="2">Chaperone protein DnaK</fullName>
    </recommendedName>
    <alternativeName>
        <fullName evidence="3">Chaperone protein dnaK</fullName>
    </alternativeName>
    <alternativeName>
        <fullName evidence="7">HSP70</fullName>
    </alternativeName>
    <alternativeName>
        <fullName evidence="6">Heat shock 70 kDa protein</fullName>
    </alternativeName>
    <alternativeName>
        <fullName evidence="5">Heat shock protein 70</fullName>
    </alternativeName>
</protein>